<evidence type="ECO:0000313" key="3">
    <source>
        <dbReference type="Proteomes" id="UP000555407"/>
    </source>
</evidence>
<gene>
    <name evidence="2" type="ORF">BJY22_006993</name>
</gene>
<dbReference type="AlphaFoldDB" id="A0A7X5VIA1"/>
<feature type="chain" id="PRO_5031436730" description="DUF1036 domain-containing protein" evidence="1">
    <location>
        <begin position="26"/>
        <end position="232"/>
    </location>
</feature>
<proteinExistence type="predicted"/>
<keyword evidence="1" id="KW-0732">Signal</keyword>
<name>A0A7X5VIA1_9ACTN</name>
<reference evidence="2 3" key="1">
    <citation type="submission" date="2020-03" db="EMBL/GenBank/DDBJ databases">
        <title>Sequencing the genomes of 1000 actinobacteria strains.</title>
        <authorList>
            <person name="Klenk H.-P."/>
        </authorList>
    </citation>
    <scope>NUCLEOTIDE SEQUENCE [LARGE SCALE GENOMIC DNA]</scope>
    <source>
        <strain evidence="2 3">DSM 45490</strain>
    </source>
</reference>
<evidence type="ECO:0008006" key="4">
    <source>
        <dbReference type="Google" id="ProtNLM"/>
    </source>
</evidence>
<feature type="signal peptide" evidence="1">
    <location>
        <begin position="1"/>
        <end position="25"/>
    </location>
</feature>
<sequence>MRIKSLLAAGALVAGLLAMPVTASAAPAGGEAAAAGTCSMVMPARFSIRAAVTNFKITLAGNCATARMAGADWTGTTAGSTWSEYLFFYDTKYTDTITMYALSTPIGRTTWIGTGAYDQDYNDIAQTNASSYTKYGSSATLIGGRKGSRTAFIATVGYYNPKVNAFVRWPGKQVLLQYKEVGSSTWKGLKYLTTNASGQASYTYYPNKTRNYRLYVPQNASLWDFYTPAISR</sequence>
<protein>
    <recommendedName>
        <fullName evidence="4">DUF1036 domain-containing protein</fullName>
    </recommendedName>
</protein>
<organism evidence="2 3">
    <name type="scientific">Kribbella shirazensis</name>
    <dbReference type="NCBI Taxonomy" id="1105143"/>
    <lineage>
        <taxon>Bacteria</taxon>
        <taxon>Bacillati</taxon>
        <taxon>Actinomycetota</taxon>
        <taxon>Actinomycetes</taxon>
        <taxon>Propionibacteriales</taxon>
        <taxon>Kribbellaceae</taxon>
        <taxon>Kribbella</taxon>
    </lineage>
</organism>
<evidence type="ECO:0000256" key="1">
    <source>
        <dbReference type="SAM" id="SignalP"/>
    </source>
</evidence>
<keyword evidence="3" id="KW-1185">Reference proteome</keyword>
<dbReference type="RefSeq" id="WP_167215661.1">
    <property type="nucleotide sequence ID" value="NZ_JAASRO010000001.1"/>
</dbReference>
<comment type="caution">
    <text evidence="2">The sequence shown here is derived from an EMBL/GenBank/DDBJ whole genome shotgun (WGS) entry which is preliminary data.</text>
</comment>
<dbReference type="Proteomes" id="UP000555407">
    <property type="component" value="Unassembled WGS sequence"/>
</dbReference>
<dbReference type="EMBL" id="JAASRO010000001">
    <property type="protein sequence ID" value="NIK61276.1"/>
    <property type="molecule type" value="Genomic_DNA"/>
</dbReference>
<accession>A0A7X5VIA1</accession>
<evidence type="ECO:0000313" key="2">
    <source>
        <dbReference type="EMBL" id="NIK61276.1"/>
    </source>
</evidence>